<dbReference type="Gene3D" id="4.10.410.40">
    <property type="match status" value="1"/>
</dbReference>
<organism evidence="2">
    <name type="scientific">uncultured Caudovirales phage</name>
    <dbReference type="NCBI Taxonomy" id="2100421"/>
    <lineage>
        <taxon>Viruses</taxon>
        <taxon>Duplodnaviria</taxon>
        <taxon>Heunggongvirae</taxon>
        <taxon>Uroviricota</taxon>
        <taxon>Caudoviricetes</taxon>
        <taxon>Peduoviridae</taxon>
        <taxon>Maltschvirus</taxon>
        <taxon>Maltschvirus maltsch</taxon>
    </lineage>
</organism>
<dbReference type="Pfam" id="PF06199">
    <property type="entry name" value="Phage_tail_2"/>
    <property type="match status" value="1"/>
</dbReference>
<evidence type="ECO:0000313" key="2">
    <source>
        <dbReference type="EMBL" id="CAB4144477.1"/>
    </source>
</evidence>
<feature type="domain" description="Fibronectin type-III" evidence="1">
    <location>
        <begin position="145"/>
        <end position="242"/>
    </location>
</feature>
<name>A0A6J5MF78_9CAUD</name>
<protein>
    <submittedName>
        <fullName evidence="2">Fibronectin type III</fullName>
    </submittedName>
</protein>
<sequence>MPTTGIINGSLLRLYVGDVAVAYSTSDTLDLTRAMREIAHKDNTSAWVEVAPGQKSATFSTELLFADVGDTSANIKFNTLFDSWNNGSAIVCTYTTDVLGDSIYTFTAFIESLSLNSANQENVTASASLRINGAVTKVTNSVLAAPTNLVATALVTGQRIQLNWNAPSQVGFPALTNYNIQYRLTSGTVNDYQTFAGTFTSQQFTTGIGELTAATSYTFRVAAINSAGTSQFSNEAVQTTGA</sequence>
<dbReference type="SUPFAM" id="SSF49265">
    <property type="entry name" value="Fibronectin type III"/>
    <property type="match status" value="1"/>
</dbReference>
<dbReference type="InterPro" id="IPR011855">
    <property type="entry name" value="Phgtail_TP901_1"/>
</dbReference>
<dbReference type="InterPro" id="IPR013783">
    <property type="entry name" value="Ig-like_fold"/>
</dbReference>
<evidence type="ECO:0000259" key="1">
    <source>
        <dbReference type="PROSITE" id="PS50853"/>
    </source>
</evidence>
<reference evidence="2" key="1">
    <citation type="submission" date="2020-04" db="EMBL/GenBank/DDBJ databases">
        <authorList>
            <person name="Chiriac C."/>
            <person name="Salcher M."/>
            <person name="Ghai R."/>
            <person name="Kavagutti S V."/>
        </authorList>
    </citation>
    <scope>NUCLEOTIDE SEQUENCE</scope>
</reference>
<dbReference type="InterPro" id="IPR036116">
    <property type="entry name" value="FN3_sf"/>
</dbReference>
<dbReference type="CDD" id="cd00063">
    <property type="entry name" value="FN3"/>
    <property type="match status" value="1"/>
</dbReference>
<accession>A0A6J5MF78</accession>
<dbReference type="Gene3D" id="2.60.40.10">
    <property type="entry name" value="Immunoglobulins"/>
    <property type="match status" value="1"/>
</dbReference>
<dbReference type="EMBL" id="LR796437">
    <property type="protein sequence ID" value="CAB4144477.1"/>
    <property type="molecule type" value="Genomic_DNA"/>
</dbReference>
<dbReference type="SMART" id="SM00060">
    <property type="entry name" value="FN3"/>
    <property type="match status" value="1"/>
</dbReference>
<dbReference type="Pfam" id="PF00041">
    <property type="entry name" value="fn3"/>
    <property type="match status" value="1"/>
</dbReference>
<dbReference type="InterPro" id="IPR003961">
    <property type="entry name" value="FN3_dom"/>
</dbReference>
<proteinExistence type="predicted"/>
<dbReference type="PROSITE" id="PS50853">
    <property type="entry name" value="FN3"/>
    <property type="match status" value="1"/>
</dbReference>
<gene>
    <name evidence="2" type="ORF">UFOVP458_39</name>
</gene>